<comment type="subcellular location">
    <subcellularLocation>
        <location evidence="2">Cell membrane</location>
        <topology evidence="2">Multi-pass membrane protein</topology>
    </subcellularLocation>
</comment>
<dbReference type="InterPro" id="IPR005467">
    <property type="entry name" value="His_kinase_dom"/>
</dbReference>
<dbReference type="InterPro" id="IPR004358">
    <property type="entry name" value="Sig_transdc_His_kin-like_C"/>
</dbReference>
<organism evidence="17 18">
    <name type="scientific">Seminibacterium arietis</name>
    <dbReference type="NCBI Taxonomy" id="1173502"/>
    <lineage>
        <taxon>Bacteria</taxon>
        <taxon>Pseudomonadati</taxon>
        <taxon>Pseudomonadota</taxon>
        <taxon>Gammaproteobacteria</taxon>
        <taxon>Pasteurellales</taxon>
        <taxon>Pasteurellaceae</taxon>
        <taxon>Seminibacterium</taxon>
    </lineage>
</organism>
<dbReference type="EC" id="2.7.13.3" evidence="3"/>
<dbReference type="InterPro" id="IPR036890">
    <property type="entry name" value="HATPase_C_sf"/>
</dbReference>
<keyword evidence="9 17" id="KW-0418">Kinase</keyword>
<evidence type="ECO:0000259" key="15">
    <source>
        <dbReference type="PROSITE" id="PS50109"/>
    </source>
</evidence>
<comment type="caution">
    <text evidence="17">The sequence shown here is derived from an EMBL/GenBank/DDBJ whole genome shotgun (WGS) entry which is preliminary data.</text>
</comment>
<evidence type="ECO:0000256" key="13">
    <source>
        <dbReference type="ARBA" id="ARBA00023136"/>
    </source>
</evidence>
<evidence type="ECO:0000313" key="18">
    <source>
        <dbReference type="Proteomes" id="UP001596996"/>
    </source>
</evidence>
<dbReference type="Gene3D" id="3.30.565.10">
    <property type="entry name" value="Histidine kinase-like ATPase, C-terminal domain"/>
    <property type="match status" value="1"/>
</dbReference>
<reference evidence="18" key="1">
    <citation type="journal article" date="2019" name="Int. J. Syst. Evol. Microbiol.">
        <title>The Global Catalogue of Microorganisms (GCM) 10K type strain sequencing project: providing services to taxonomists for standard genome sequencing and annotation.</title>
        <authorList>
            <consortium name="The Broad Institute Genomics Platform"/>
            <consortium name="The Broad Institute Genome Sequencing Center for Infectious Disease"/>
            <person name="Wu L."/>
            <person name="Ma J."/>
        </authorList>
    </citation>
    <scope>NUCLEOTIDE SEQUENCE [LARGE SCALE GENOMIC DNA]</scope>
    <source>
        <strain evidence="18">CCUG 61707</strain>
    </source>
</reference>
<accession>A0ABW3I903</accession>
<protein>
    <recommendedName>
        <fullName evidence="3">histidine kinase</fullName>
        <ecNumber evidence="3">2.7.13.3</ecNumber>
    </recommendedName>
</protein>
<keyword evidence="12" id="KW-0902">Two-component regulatory system</keyword>
<dbReference type="InterPro" id="IPR003594">
    <property type="entry name" value="HATPase_dom"/>
</dbReference>
<dbReference type="RefSeq" id="WP_380819948.1">
    <property type="nucleotide sequence ID" value="NZ_JBHTJN010000009.1"/>
</dbReference>
<dbReference type="InterPro" id="IPR050398">
    <property type="entry name" value="HssS/ArlS-like"/>
</dbReference>
<dbReference type="GO" id="GO:0016301">
    <property type="term" value="F:kinase activity"/>
    <property type="evidence" value="ECO:0007669"/>
    <property type="project" value="UniProtKB-KW"/>
</dbReference>
<keyword evidence="8" id="KW-0547">Nucleotide-binding</keyword>
<evidence type="ECO:0000259" key="16">
    <source>
        <dbReference type="PROSITE" id="PS50885"/>
    </source>
</evidence>
<evidence type="ECO:0000256" key="2">
    <source>
        <dbReference type="ARBA" id="ARBA00004651"/>
    </source>
</evidence>
<keyword evidence="5" id="KW-0597">Phosphoprotein</keyword>
<evidence type="ECO:0000256" key="14">
    <source>
        <dbReference type="SAM" id="Phobius"/>
    </source>
</evidence>
<dbReference type="PRINTS" id="PR00344">
    <property type="entry name" value="BCTRLSENSOR"/>
</dbReference>
<evidence type="ECO:0000256" key="12">
    <source>
        <dbReference type="ARBA" id="ARBA00023012"/>
    </source>
</evidence>
<dbReference type="CDD" id="cd00082">
    <property type="entry name" value="HisKA"/>
    <property type="match status" value="1"/>
</dbReference>
<dbReference type="InterPro" id="IPR003660">
    <property type="entry name" value="HAMP_dom"/>
</dbReference>
<dbReference type="SMART" id="SM00304">
    <property type="entry name" value="HAMP"/>
    <property type="match status" value="1"/>
</dbReference>
<keyword evidence="7 14" id="KW-0812">Transmembrane</keyword>
<dbReference type="NCBIfam" id="NF007007">
    <property type="entry name" value="PRK09470.1"/>
    <property type="match status" value="1"/>
</dbReference>
<keyword evidence="4" id="KW-1003">Cell membrane</keyword>
<evidence type="ECO:0000256" key="8">
    <source>
        <dbReference type="ARBA" id="ARBA00022741"/>
    </source>
</evidence>
<keyword evidence="11 14" id="KW-1133">Transmembrane helix</keyword>
<evidence type="ECO:0000256" key="4">
    <source>
        <dbReference type="ARBA" id="ARBA00022475"/>
    </source>
</evidence>
<keyword evidence="17" id="KW-0378">Hydrolase</keyword>
<dbReference type="Gene3D" id="1.10.287.130">
    <property type="match status" value="1"/>
</dbReference>
<proteinExistence type="predicted"/>
<dbReference type="SMART" id="SM00388">
    <property type="entry name" value="HisKA"/>
    <property type="match status" value="1"/>
</dbReference>
<dbReference type="EMBL" id="JBHTJN010000009">
    <property type="protein sequence ID" value="MFD0966147.1"/>
    <property type="molecule type" value="Genomic_DNA"/>
</dbReference>
<feature type="transmembrane region" description="Helical" evidence="14">
    <location>
        <begin position="171"/>
        <end position="189"/>
    </location>
</feature>
<evidence type="ECO:0000256" key="5">
    <source>
        <dbReference type="ARBA" id="ARBA00022553"/>
    </source>
</evidence>
<evidence type="ECO:0000313" key="17">
    <source>
        <dbReference type="EMBL" id="MFD0966147.1"/>
    </source>
</evidence>
<dbReference type="InterPro" id="IPR003661">
    <property type="entry name" value="HisK_dim/P_dom"/>
</dbReference>
<dbReference type="Pfam" id="PF00512">
    <property type="entry name" value="HisKA"/>
    <property type="match status" value="1"/>
</dbReference>
<keyword evidence="18" id="KW-1185">Reference proteome</keyword>
<dbReference type="PANTHER" id="PTHR45528:SF1">
    <property type="entry name" value="SENSOR HISTIDINE KINASE CPXA"/>
    <property type="match status" value="1"/>
</dbReference>
<dbReference type="InterPro" id="IPR058125">
    <property type="entry name" value="CpxA"/>
</dbReference>
<comment type="catalytic activity">
    <reaction evidence="1">
        <text>ATP + protein L-histidine = ADP + protein N-phospho-L-histidine.</text>
        <dbReference type="EC" id="2.7.13.3"/>
    </reaction>
</comment>
<keyword evidence="13 14" id="KW-0472">Membrane</keyword>
<dbReference type="Pfam" id="PF02518">
    <property type="entry name" value="HATPase_c"/>
    <property type="match status" value="1"/>
</dbReference>
<evidence type="ECO:0000256" key="6">
    <source>
        <dbReference type="ARBA" id="ARBA00022679"/>
    </source>
</evidence>
<gene>
    <name evidence="17" type="primary">cpxA</name>
    <name evidence="17" type="ORF">ACFQ02_04670</name>
</gene>
<dbReference type="Pfam" id="PF00672">
    <property type="entry name" value="HAMP"/>
    <property type="match status" value="1"/>
</dbReference>
<feature type="domain" description="HAMP" evidence="16">
    <location>
        <begin position="189"/>
        <end position="243"/>
    </location>
</feature>
<evidence type="ECO:0000256" key="7">
    <source>
        <dbReference type="ARBA" id="ARBA00022692"/>
    </source>
</evidence>
<keyword evidence="6" id="KW-0808">Transferase</keyword>
<dbReference type="Proteomes" id="UP001596996">
    <property type="component" value="Unassembled WGS sequence"/>
</dbReference>
<dbReference type="PROSITE" id="PS50109">
    <property type="entry name" value="HIS_KIN"/>
    <property type="match status" value="1"/>
</dbReference>
<dbReference type="GO" id="GO:0016787">
    <property type="term" value="F:hydrolase activity"/>
    <property type="evidence" value="ECO:0007669"/>
    <property type="project" value="UniProtKB-KW"/>
</dbReference>
<evidence type="ECO:0000256" key="10">
    <source>
        <dbReference type="ARBA" id="ARBA00022840"/>
    </source>
</evidence>
<evidence type="ECO:0000256" key="9">
    <source>
        <dbReference type="ARBA" id="ARBA00022777"/>
    </source>
</evidence>
<evidence type="ECO:0000256" key="11">
    <source>
        <dbReference type="ARBA" id="ARBA00022989"/>
    </source>
</evidence>
<sequence>MKSKSSFLNTLPFHIFFAIFGLSVALLFALTMIYPYLDTCFCAELDDQEFSDYENKISTLITNDHLNQILSGNKISVEGFENQQLILIDEDGKIFGAKHNEHAFIREFIYYHPLESKPFRKNLYNVQIVGGFSVDFATNIEKQITPYKLYFITRVNPQEKMLSYIFTHPRLVILILMLISVPLLCWYSFNITTPLKNLQIAANTVTLTNFNPDPKLETKGIIELRRVGKSFNHMISSLKSHISNQQSLLSSISHELRTPLTRLQLALALLRRRVGENAEIIRIEKEANRLNEMIQELLLLSSQKLNCHVNHEIFPITEIWGDIIKDAKFESEQRHLIFNVKQFIGKPQERHIKGNKVLLRRAVENIVRNAMKYAKSEVQMSIFMKDKYFCITIDDNGMGVPDDEYENIFKPFYRIDEARTRETGGVGLGLSIVENVIKAHFGHVWAMQSPLGGLRLTICLPLWITI</sequence>
<evidence type="ECO:0000256" key="3">
    <source>
        <dbReference type="ARBA" id="ARBA00012438"/>
    </source>
</evidence>
<dbReference type="PANTHER" id="PTHR45528">
    <property type="entry name" value="SENSOR HISTIDINE KINASE CPXA"/>
    <property type="match status" value="1"/>
</dbReference>
<name>A0ABW3I903_9PAST</name>
<dbReference type="InterPro" id="IPR036097">
    <property type="entry name" value="HisK_dim/P_sf"/>
</dbReference>
<dbReference type="SUPFAM" id="SSF47384">
    <property type="entry name" value="Homodimeric domain of signal transducing histidine kinase"/>
    <property type="match status" value="1"/>
</dbReference>
<dbReference type="SMART" id="SM00387">
    <property type="entry name" value="HATPase_c"/>
    <property type="match status" value="1"/>
</dbReference>
<evidence type="ECO:0000256" key="1">
    <source>
        <dbReference type="ARBA" id="ARBA00000085"/>
    </source>
</evidence>
<dbReference type="PROSITE" id="PS50885">
    <property type="entry name" value="HAMP"/>
    <property type="match status" value="1"/>
</dbReference>
<dbReference type="CDD" id="cd06225">
    <property type="entry name" value="HAMP"/>
    <property type="match status" value="1"/>
</dbReference>
<feature type="domain" description="Histidine kinase" evidence="15">
    <location>
        <begin position="251"/>
        <end position="464"/>
    </location>
</feature>
<dbReference type="SUPFAM" id="SSF55874">
    <property type="entry name" value="ATPase domain of HSP90 chaperone/DNA topoisomerase II/histidine kinase"/>
    <property type="match status" value="1"/>
</dbReference>
<feature type="transmembrane region" description="Helical" evidence="14">
    <location>
        <begin position="12"/>
        <end position="37"/>
    </location>
</feature>
<keyword evidence="10" id="KW-0067">ATP-binding</keyword>